<name>A0ABR9D3Y3_9GAMM</name>
<dbReference type="Pfam" id="PF08668">
    <property type="entry name" value="HDOD"/>
    <property type="match status" value="1"/>
</dbReference>
<evidence type="ECO:0000259" key="1">
    <source>
        <dbReference type="Pfam" id="PF08668"/>
    </source>
</evidence>
<comment type="caution">
    <text evidence="2">The sequence shown here is derived from an EMBL/GenBank/DDBJ whole genome shotgun (WGS) entry which is preliminary data.</text>
</comment>
<evidence type="ECO:0000313" key="2">
    <source>
        <dbReference type="EMBL" id="MBD9357828.1"/>
    </source>
</evidence>
<reference evidence="2 3" key="1">
    <citation type="submission" date="2020-09" db="EMBL/GenBank/DDBJ databases">
        <title>Methylomonas albis sp. nov. and Methylomonas fluvii sp. nov.: Two cold-adapted methanotrophs from the River Elbe and an amended description of Methylovulum psychrotolerans strain Eb1.</title>
        <authorList>
            <person name="Bussmann I.K."/>
            <person name="Klings K.-W."/>
            <person name="Warnstedt J."/>
            <person name="Hoppert M."/>
            <person name="Saborowski A."/>
            <person name="Horn F."/>
            <person name="Liebner S."/>
        </authorList>
    </citation>
    <scope>NUCLEOTIDE SEQUENCE [LARGE SCALE GENOMIC DNA]</scope>
    <source>
        <strain evidence="2 3">EbA</strain>
    </source>
</reference>
<sequence>MFVKAPEQALDALLASQAAGLPIDEQERQVFGFDYCQLGSELMRLWHLPEVYSHIIGHHLHPESTDPNYRNETYLIYLAQQVFAESEQFHKAFNDLQRIHPQFAQVPVNLKDLVNQEIAAHLDEVFLMLCPLAFAADSASQGSVLP</sequence>
<feature type="domain" description="HDOD" evidence="1">
    <location>
        <begin position="3"/>
        <end position="61"/>
    </location>
</feature>
<keyword evidence="3" id="KW-1185">Reference proteome</keyword>
<dbReference type="Gene3D" id="1.10.3210.10">
    <property type="entry name" value="Hypothetical protein af1432"/>
    <property type="match status" value="1"/>
</dbReference>
<accession>A0ABR9D3Y3</accession>
<protein>
    <submittedName>
        <fullName evidence="2">HDOD domain-containing protein</fullName>
    </submittedName>
</protein>
<organism evidence="2 3">
    <name type="scientific">Methylomonas albis</name>
    <dbReference type="NCBI Taxonomy" id="1854563"/>
    <lineage>
        <taxon>Bacteria</taxon>
        <taxon>Pseudomonadati</taxon>
        <taxon>Pseudomonadota</taxon>
        <taxon>Gammaproteobacteria</taxon>
        <taxon>Methylococcales</taxon>
        <taxon>Methylococcaceae</taxon>
        <taxon>Methylomonas</taxon>
    </lineage>
</organism>
<proteinExistence type="predicted"/>
<dbReference type="SUPFAM" id="SSF109604">
    <property type="entry name" value="HD-domain/PDEase-like"/>
    <property type="match status" value="1"/>
</dbReference>
<dbReference type="Proteomes" id="UP000652176">
    <property type="component" value="Unassembled WGS sequence"/>
</dbReference>
<evidence type="ECO:0000313" key="3">
    <source>
        <dbReference type="Proteomes" id="UP000652176"/>
    </source>
</evidence>
<dbReference type="InterPro" id="IPR013976">
    <property type="entry name" value="HDOD"/>
</dbReference>
<dbReference type="EMBL" id="JACXSS010000001">
    <property type="protein sequence ID" value="MBD9357828.1"/>
    <property type="molecule type" value="Genomic_DNA"/>
</dbReference>
<gene>
    <name evidence="2" type="ORF">IE877_18470</name>
</gene>